<accession>A0A516G697</accession>
<sequence>MQERTPGPPTGTPEVGRAAKYAEQDILDAALALVVEEGPQSASVVAIAARLNAPSGSIYHRFASRDLILATVWVRAVRRFQQGFLDALAIPEPREAAQQAVHHTLQWTAQHPVEAKVLAMHRRQDLIASWPTELGEELSSLNSAVTKAVVGFAVRHFGTPDRESIEKARFALIDIPHVAVRHSLGDQQPPWLRDTALAACLAALGLTPDPS</sequence>
<dbReference type="GO" id="GO:0000976">
    <property type="term" value="F:transcription cis-regulatory region binding"/>
    <property type="evidence" value="ECO:0007669"/>
    <property type="project" value="TreeGrafter"/>
</dbReference>
<dbReference type="SUPFAM" id="SSF46689">
    <property type="entry name" value="Homeodomain-like"/>
    <property type="match status" value="1"/>
</dbReference>
<protein>
    <submittedName>
        <fullName evidence="4">TetR/AcrR family transcriptional regulator</fullName>
    </submittedName>
</protein>
<evidence type="ECO:0000256" key="2">
    <source>
        <dbReference type="PROSITE-ProRule" id="PRU00335"/>
    </source>
</evidence>
<proteinExistence type="predicted"/>
<dbReference type="InterPro" id="IPR050109">
    <property type="entry name" value="HTH-type_TetR-like_transc_reg"/>
</dbReference>
<evidence type="ECO:0000256" key="1">
    <source>
        <dbReference type="ARBA" id="ARBA00023125"/>
    </source>
</evidence>
<dbReference type="PANTHER" id="PTHR30055">
    <property type="entry name" value="HTH-TYPE TRANSCRIPTIONAL REGULATOR RUTR"/>
    <property type="match status" value="1"/>
</dbReference>
<dbReference type="InterPro" id="IPR001647">
    <property type="entry name" value="HTH_TetR"/>
</dbReference>
<feature type="domain" description="HTH tetR-type" evidence="3">
    <location>
        <begin position="20"/>
        <end position="80"/>
    </location>
</feature>
<gene>
    <name evidence="4" type="ORF">FNH13_00055</name>
</gene>
<reference evidence="4 5" key="1">
    <citation type="submission" date="2019-07" db="EMBL/GenBank/DDBJ databases">
        <title>complete genome sequencing of Ornithinimicrobium sp. H23M54.</title>
        <authorList>
            <person name="Bae J.-W."/>
            <person name="Lee S.-Y."/>
        </authorList>
    </citation>
    <scope>NUCLEOTIDE SEQUENCE [LARGE SCALE GENOMIC DNA]</scope>
    <source>
        <strain evidence="4 5">H23M54</strain>
    </source>
</reference>
<dbReference type="AlphaFoldDB" id="A0A516G697"/>
<evidence type="ECO:0000259" key="3">
    <source>
        <dbReference type="PROSITE" id="PS50977"/>
    </source>
</evidence>
<dbReference type="OrthoDB" id="8701707at2"/>
<dbReference type="Proteomes" id="UP000315395">
    <property type="component" value="Chromosome"/>
</dbReference>
<dbReference type="GO" id="GO:0003700">
    <property type="term" value="F:DNA-binding transcription factor activity"/>
    <property type="evidence" value="ECO:0007669"/>
    <property type="project" value="TreeGrafter"/>
</dbReference>
<dbReference type="Gene3D" id="1.10.357.10">
    <property type="entry name" value="Tetracycline Repressor, domain 2"/>
    <property type="match status" value="1"/>
</dbReference>
<dbReference type="KEGG" id="orz:FNH13_00055"/>
<organism evidence="4 5">
    <name type="scientific">Ornithinimicrobium ciconiae</name>
    <dbReference type="NCBI Taxonomy" id="2594265"/>
    <lineage>
        <taxon>Bacteria</taxon>
        <taxon>Bacillati</taxon>
        <taxon>Actinomycetota</taxon>
        <taxon>Actinomycetes</taxon>
        <taxon>Micrococcales</taxon>
        <taxon>Ornithinimicrobiaceae</taxon>
        <taxon>Ornithinimicrobium</taxon>
    </lineage>
</organism>
<dbReference type="PANTHER" id="PTHR30055:SF207">
    <property type="entry name" value="HTH-TYPE TRANSCRIPTIONAL REPRESSOR FATR"/>
    <property type="match status" value="1"/>
</dbReference>
<dbReference type="InterPro" id="IPR009057">
    <property type="entry name" value="Homeodomain-like_sf"/>
</dbReference>
<keyword evidence="1 2" id="KW-0238">DNA-binding</keyword>
<evidence type="ECO:0000313" key="4">
    <source>
        <dbReference type="EMBL" id="QDO86900.1"/>
    </source>
</evidence>
<feature type="DNA-binding region" description="H-T-H motif" evidence="2">
    <location>
        <begin position="43"/>
        <end position="62"/>
    </location>
</feature>
<dbReference type="PRINTS" id="PR00455">
    <property type="entry name" value="HTHTETR"/>
</dbReference>
<dbReference type="EMBL" id="CP041616">
    <property type="protein sequence ID" value="QDO86900.1"/>
    <property type="molecule type" value="Genomic_DNA"/>
</dbReference>
<dbReference type="PROSITE" id="PS50977">
    <property type="entry name" value="HTH_TETR_2"/>
    <property type="match status" value="1"/>
</dbReference>
<name>A0A516G697_9MICO</name>
<dbReference type="Pfam" id="PF00440">
    <property type="entry name" value="TetR_N"/>
    <property type="match status" value="1"/>
</dbReference>
<evidence type="ECO:0000313" key="5">
    <source>
        <dbReference type="Proteomes" id="UP000315395"/>
    </source>
</evidence>
<keyword evidence="5" id="KW-1185">Reference proteome</keyword>